<dbReference type="Proteomes" id="UP000006671">
    <property type="component" value="Unassembled WGS sequence"/>
</dbReference>
<gene>
    <name evidence="2" type="ORF">NAEGRDRAFT_65997</name>
</gene>
<dbReference type="InParanoid" id="D2VAW1"/>
<protein>
    <submittedName>
        <fullName evidence="2">Predicted protein</fullName>
    </submittedName>
</protein>
<dbReference type="KEGG" id="ngr:NAEGRDRAFT_65997"/>
<dbReference type="AlphaFoldDB" id="D2VAW1"/>
<dbReference type="RefSeq" id="XP_002678762.1">
    <property type="nucleotide sequence ID" value="XM_002678716.1"/>
</dbReference>
<proteinExistence type="predicted"/>
<feature type="region of interest" description="Disordered" evidence="1">
    <location>
        <begin position="289"/>
        <end position="310"/>
    </location>
</feature>
<reference evidence="2 3" key="1">
    <citation type="journal article" date="2010" name="Cell">
        <title>The genome of Naegleria gruberi illuminates early eukaryotic versatility.</title>
        <authorList>
            <person name="Fritz-Laylin L.K."/>
            <person name="Prochnik S.E."/>
            <person name="Ginger M.L."/>
            <person name="Dacks J.B."/>
            <person name="Carpenter M.L."/>
            <person name="Field M.C."/>
            <person name="Kuo A."/>
            <person name="Paredez A."/>
            <person name="Chapman J."/>
            <person name="Pham J."/>
            <person name="Shu S."/>
            <person name="Neupane R."/>
            <person name="Cipriano M."/>
            <person name="Mancuso J."/>
            <person name="Tu H."/>
            <person name="Salamov A."/>
            <person name="Lindquist E."/>
            <person name="Shapiro H."/>
            <person name="Lucas S."/>
            <person name="Grigoriev I.V."/>
            <person name="Cande W.Z."/>
            <person name="Fulton C."/>
            <person name="Rokhsar D.S."/>
            <person name="Dawson S.C."/>
        </authorList>
    </citation>
    <scope>NUCLEOTIDE SEQUENCE [LARGE SCALE GENOMIC DNA]</scope>
    <source>
        <strain evidence="2 3">NEG-M</strain>
    </source>
</reference>
<sequence>MKMGWDCRLSKAVMYGEKSIGGLGLISPSNIYYIEQCAALYRFVNSSSSITRYVMRKALLDVEQALDSNNYLEEFILNLINNNWNWIEPRNLDSSEWILIKQNKTSPDIRQELLAHLRSKMTPSLMGNLDKNNEWHRLTLNFWSNPTLSLYQQKICFANLHKAIRINNIDDKEPIICESCNTSATWDHIFWECSRCIHERTECQRLYDEISLTYNLNKIEINTTSSSPSTLTFSPNGIILKSNYKIWKKKKIVKSEVLNQIYRIYVQYVENCYKNSDWNSKLGPKRNYSISTKQKNHPTSWQIHQQLSQR</sequence>
<dbReference type="GeneID" id="8859211"/>
<accession>D2VAW1</accession>
<dbReference type="EMBL" id="GG738860">
    <property type="protein sequence ID" value="EFC46018.1"/>
    <property type="molecule type" value="Genomic_DNA"/>
</dbReference>
<keyword evidence="3" id="KW-1185">Reference proteome</keyword>
<evidence type="ECO:0000313" key="2">
    <source>
        <dbReference type="EMBL" id="EFC46018.1"/>
    </source>
</evidence>
<evidence type="ECO:0000256" key="1">
    <source>
        <dbReference type="SAM" id="MobiDB-lite"/>
    </source>
</evidence>
<dbReference type="VEuPathDB" id="AmoebaDB:NAEGRDRAFT_65997"/>
<organism evidence="3">
    <name type="scientific">Naegleria gruberi</name>
    <name type="common">Amoeba</name>
    <dbReference type="NCBI Taxonomy" id="5762"/>
    <lineage>
        <taxon>Eukaryota</taxon>
        <taxon>Discoba</taxon>
        <taxon>Heterolobosea</taxon>
        <taxon>Tetramitia</taxon>
        <taxon>Eutetramitia</taxon>
        <taxon>Vahlkampfiidae</taxon>
        <taxon>Naegleria</taxon>
    </lineage>
</organism>
<evidence type="ECO:0000313" key="3">
    <source>
        <dbReference type="Proteomes" id="UP000006671"/>
    </source>
</evidence>
<name>D2VAW1_NAEGR</name>